<dbReference type="RefSeq" id="WP_104813364.1">
    <property type="nucleotide sequence ID" value="NZ_MQUB01000001.1"/>
</dbReference>
<dbReference type="NCBIfam" id="NF011678">
    <property type="entry name" value="PRK15098.1"/>
    <property type="match status" value="1"/>
</dbReference>
<dbReference type="GO" id="GO:0009251">
    <property type="term" value="P:glucan catabolic process"/>
    <property type="evidence" value="ECO:0007669"/>
    <property type="project" value="TreeGrafter"/>
</dbReference>
<dbReference type="Pfam" id="PF14310">
    <property type="entry name" value="Fn3-like"/>
    <property type="match status" value="1"/>
</dbReference>
<dbReference type="EC" id="3.2.1.21" evidence="3"/>
<name>A0A2S7KS20_9FLAO</name>
<sequence length="763" mass="82585">MRLLSLLIVPVLLFSCSPKDGDSSQSAADKGADYDAITQKVDSLLAIMTLEEKVGQMNQYNGFWNVTGPTPQDGDAADKYEHLRSGLVGSMLNVRGVENVRAVQKIAVEETRLGIPLIIGFDVIHGYETMSPIPLAESASWDMEAIKRSAEVAAAEAAAAGINWTFAPMVDISRDARWGRVMEGGGEDPYLGSMIAAARVKGFQGDDLSAVNTIAACAKHFAGYGFSESGKDYNTVDVGTSTLYNQIFPPFQASIDAGVRTFMNSFNELNGVPATGNAFLQRDILKGEWKFDGFVVSDWGSIAEMIPHGYAKDNREAAMHAANAGSDMDMESYAYVAELVSLVEDGKVKESLIDDAVGRILRVKYELGLFDDPYRYCDETREKEVIGNPAFQEDVLDMAKKSIVLLKNEGGILPLKPSGQRIAVIGQLAAENNSPLGSWRIASKDSTAVSLLDGLAAYPGNQITYAKGVDVTVGNTAFVFETEINETDNSDFSSAISAARGADVVIMALGEHGFQSGEGRSRAEIGLPGLQQELLEAVYAVNKNIVLVLHNGRPLTIPWAAENLPAIVEAWQLGSQSGNAIAQVLYGDYNPSGKLPMSFPRSVGQVPIYYNHKNTGRPVSPGENLVFWSHYNDESNDPLYAFGHGLSYSSFDYANLQVENNYASQGSIKVSVDVTNSSDVDGKEVVQLYIHDMHASVTRPVMELKGFDLSSIGAGETKTVEFELTDAELGFYNNDGVWIVEPGMFKLFVGTSSTETMSSQFEI</sequence>
<dbReference type="PROSITE" id="PS00775">
    <property type="entry name" value="GLYCOSYL_HYDROL_F3"/>
    <property type="match status" value="1"/>
</dbReference>
<dbReference type="InterPro" id="IPR013783">
    <property type="entry name" value="Ig-like_fold"/>
</dbReference>
<dbReference type="InterPro" id="IPR001764">
    <property type="entry name" value="Glyco_hydro_3_N"/>
</dbReference>
<dbReference type="InterPro" id="IPR002772">
    <property type="entry name" value="Glyco_hydro_3_C"/>
</dbReference>
<evidence type="ECO:0000256" key="6">
    <source>
        <dbReference type="ARBA" id="ARBA00023295"/>
    </source>
</evidence>
<dbReference type="GO" id="GO:0008422">
    <property type="term" value="F:beta-glucosidase activity"/>
    <property type="evidence" value="ECO:0007669"/>
    <property type="project" value="UniProtKB-EC"/>
</dbReference>
<dbReference type="Pfam" id="PF00933">
    <property type="entry name" value="Glyco_hydro_3"/>
    <property type="match status" value="1"/>
</dbReference>
<dbReference type="Pfam" id="PF01915">
    <property type="entry name" value="Glyco_hydro_3_C"/>
    <property type="match status" value="1"/>
</dbReference>
<organism evidence="9 10">
    <name type="scientific">Aureitalea marina</name>
    <dbReference type="NCBI Taxonomy" id="930804"/>
    <lineage>
        <taxon>Bacteria</taxon>
        <taxon>Pseudomonadati</taxon>
        <taxon>Bacteroidota</taxon>
        <taxon>Flavobacteriia</taxon>
        <taxon>Flavobacteriales</taxon>
        <taxon>Flavobacteriaceae</taxon>
        <taxon>Aureitalea</taxon>
    </lineage>
</organism>
<dbReference type="OrthoDB" id="9805821at2"/>
<keyword evidence="6 7" id="KW-0326">Glycosidase</keyword>
<keyword evidence="10" id="KW-1185">Reference proteome</keyword>
<gene>
    <name evidence="9" type="ORF">BST85_11375</name>
</gene>
<proteinExistence type="inferred from homology"/>
<keyword evidence="5 7" id="KW-0378">Hydrolase</keyword>
<accession>A0A2S7KS20</accession>
<reference evidence="9 10" key="1">
    <citation type="submission" date="2016-11" db="EMBL/GenBank/DDBJ databases">
        <title>Trade-off between light-utilization and light-protection in marine flavobacteria.</title>
        <authorList>
            <person name="Kumagai Y."/>
        </authorList>
    </citation>
    <scope>NUCLEOTIDE SEQUENCE [LARGE SCALE GENOMIC DNA]</scope>
    <source>
        <strain evidence="9 10">NBRC 107741</strain>
    </source>
</reference>
<dbReference type="PRINTS" id="PR00133">
    <property type="entry name" value="GLHYDRLASE3"/>
</dbReference>
<dbReference type="Gene3D" id="2.60.40.10">
    <property type="entry name" value="Immunoglobulins"/>
    <property type="match status" value="1"/>
</dbReference>
<feature type="domain" description="Fibronectin type III-like" evidence="8">
    <location>
        <begin position="684"/>
        <end position="753"/>
    </location>
</feature>
<dbReference type="InterPro" id="IPR017853">
    <property type="entry name" value="GH"/>
</dbReference>
<evidence type="ECO:0000256" key="7">
    <source>
        <dbReference type="RuleBase" id="RU361161"/>
    </source>
</evidence>
<dbReference type="InterPro" id="IPR026891">
    <property type="entry name" value="Fn3-like"/>
</dbReference>
<dbReference type="InterPro" id="IPR036962">
    <property type="entry name" value="Glyco_hydro_3_N_sf"/>
</dbReference>
<dbReference type="Proteomes" id="UP000239800">
    <property type="component" value="Unassembled WGS sequence"/>
</dbReference>
<evidence type="ECO:0000256" key="4">
    <source>
        <dbReference type="ARBA" id="ARBA00022729"/>
    </source>
</evidence>
<dbReference type="PROSITE" id="PS51257">
    <property type="entry name" value="PROKAR_LIPOPROTEIN"/>
    <property type="match status" value="1"/>
</dbReference>
<evidence type="ECO:0000256" key="5">
    <source>
        <dbReference type="ARBA" id="ARBA00022801"/>
    </source>
</evidence>
<keyword evidence="4" id="KW-0732">Signal</keyword>
<dbReference type="Gene3D" id="3.20.20.300">
    <property type="entry name" value="Glycoside hydrolase, family 3, N-terminal domain"/>
    <property type="match status" value="1"/>
</dbReference>
<dbReference type="Gene3D" id="3.40.50.1700">
    <property type="entry name" value="Glycoside hydrolase family 3 C-terminal domain"/>
    <property type="match status" value="1"/>
</dbReference>
<protein>
    <recommendedName>
        <fullName evidence="3">beta-glucosidase</fullName>
        <ecNumber evidence="3">3.2.1.21</ecNumber>
    </recommendedName>
</protein>
<dbReference type="PANTHER" id="PTHR30620:SF16">
    <property type="entry name" value="LYSOSOMAL BETA GLUCOSIDASE"/>
    <property type="match status" value="1"/>
</dbReference>
<evidence type="ECO:0000313" key="9">
    <source>
        <dbReference type="EMBL" id="PQB05424.1"/>
    </source>
</evidence>
<dbReference type="FunFam" id="2.60.40.10:FF:000495">
    <property type="entry name" value="Periplasmic beta-glucosidase"/>
    <property type="match status" value="1"/>
</dbReference>
<evidence type="ECO:0000259" key="8">
    <source>
        <dbReference type="SMART" id="SM01217"/>
    </source>
</evidence>
<evidence type="ECO:0000256" key="3">
    <source>
        <dbReference type="ARBA" id="ARBA00012744"/>
    </source>
</evidence>
<dbReference type="SMART" id="SM01217">
    <property type="entry name" value="Fn3_like"/>
    <property type="match status" value="1"/>
</dbReference>
<evidence type="ECO:0000256" key="1">
    <source>
        <dbReference type="ARBA" id="ARBA00000448"/>
    </source>
</evidence>
<dbReference type="InterPro" id="IPR036881">
    <property type="entry name" value="Glyco_hydro_3_C_sf"/>
</dbReference>
<dbReference type="FunFam" id="3.20.20.300:FF:000005">
    <property type="entry name" value="Periplasmic beta-glucosidase"/>
    <property type="match status" value="1"/>
</dbReference>
<comment type="similarity">
    <text evidence="2 7">Belongs to the glycosyl hydrolase 3 family.</text>
</comment>
<dbReference type="AlphaFoldDB" id="A0A2S7KS20"/>
<dbReference type="InterPro" id="IPR051915">
    <property type="entry name" value="Cellulose_Degrad_GH3"/>
</dbReference>
<dbReference type="PANTHER" id="PTHR30620">
    <property type="entry name" value="PERIPLASMIC BETA-GLUCOSIDASE-RELATED"/>
    <property type="match status" value="1"/>
</dbReference>
<dbReference type="SUPFAM" id="SSF51445">
    <property type="entry name" value="(Trans)glycosidases"/>
    <property type="match status" value="1"/>
</dbReference>
<dbReference type="SUPFAM" id="SSF52279">
    <property type="entry name" value="Beta-D-glucan exohydrolase, C-terminal domain"/>
    <property type="match status" value="1"/>
</dbReference>
<evidence type="ECO:0000256" key="2">
    <source>
        <dbReference type="ARBA" id="ARBA00005336"/>
    </source>
</evidence>
<dbReference type="EMBL" id="MQUB01000001">
    <property type="protein sequence ID" value="PQB05424.1"/>
    <property type="molecule type" value="Genomic_DNA"/>
</dbReference>
<evidence type="ECO:0000313" key="10">
    <source>
        <dbReference type="Proteomes" id="UP000239800"/>
    </source>
</evidence>
<comment type="catalytic activity">
    <reaction evidence="1">
        <text>Hydrolysis of terminal, non-reducing beta-D-glucosyl residues with release of beta-D-glucose.</text>
        <dbReference type="EC" id="3.2.1.21"/>
    </reaction>
</comment>
<comment type="caution">
    <text evidence="9">The sequence shown here is derived from an EMBL/GenBank/DDBJ whole genome shotgun (WGS) entry which is preliminary data.</text>
</comment>
<dbReference type="InterPro" id="IPR019800">
    <property type="entry name" value="Glyco_hydro_3_AS"/>
</dbReference>